<dbReference type="Proteomes" id="UP000321393">
    <property type="component" value="Unassembled WGS sequence"/>
</dbReference>
<dbReference type="PANTHER" id="PTHR48449:SF1">
    <property type="entry name" value="DUF1985 DOMAIN-CONTAINING PROTEIN"/>
    <property type="match status" value="1"/>
</dbReference>
<comment type="caution">
    <text evidence="1">The sequence shown here is derived from an EMBL/GenBank/DDBJ whole genome shotgun (WGS) entry which is preliminary data.</text>
</comment>
<evidence type="ECO:0000313" key="2">
    <source>
        <dbReference type="Proteomes" id="UP000321393"/>
    </source>
</evidence>
<name>A0A5A7V2P2_CUCMM</name>
<dbReference type="PANTHER" id="PTHR48449">
    <property type="entry name" value="DUF1985 DOMAIN-CONTAINING PROTEIN"/>
    <property type="match status" value="1"/>
</dbReference>
<organism evidence="1 2">
    <name type="scientific">Cucumis melo var. makuwa</name>
    <name type="common">Oriental melon</name>
    <dbReference type="NCBI Taxonomy" id="1194695"/>
    <lineage>
        <taxon>Eukaryota</taxon>
        <taxon>Viridiplantae</taxon>
        <taxon>Streptophyta</taxon>
        <taxon>Embryophyta</taxon>
        <taxon>Tracheophyta</taxon>
        <taxon>Spermatophyta</taxon>
        <taxon>Magnoliopsida</taxon>
        <taxon>eudicotyledons</taxon>
        <taxon>Gunneridae</taxon>
        <taxon>Pentapetalae</taxon>
        <taxon>rosids</taxon>
        <taxon>fabids</taxon>
        <taxon>Cucurbitales</taxon>
        <taxon>Cucurbitaceae</taxon>
        <taxon>Benincaseae</taxon>
        <taxon>Cucumis</taxon>
    </lineage>
</organism>
<accession>A0A5A7V2P2</accession>
<protein>
    <submittedName>
        <fullName evidence="1">Ulp1-like peptidase</fullName>
    </submittedName>
</protein>
<evidence type="ECO:0000313" key="1">
    <source>
        <dbReference type="EMBL" id="KAA0062353.1"/>
    </source>
</evidence>
<dbReference type="EMBL" id="SSTE01004583">
    <property type="protein sequence ID" value="KAA0062353.1"/>
    <property type="molecule type" value="Genomic_DNA"/>
</dbReference>
<dbReference type="OrthoDB" id="1930729at2759"/>
<reference evidence="1 2" key="1">
    <citation type="submission" date="2019-08" db="EMBL/GenBank/DDBJ databases">
        <title>Draft genome sequences of two oriental melons (Cucumis melo L. var makuwa).</title>
        <authorList>
            <person name="Kwon S.-Y."/>
        </authorList>
    </citation>
    <scope>NUCLEOTIDE SEQUENCE [LARGE SCALE GENOMIC DNA]</scope>
    <source>
        <strain evidence="2">cv. SW 3</strain>
        <tissue evidence="1">Leaf</tissue>
    </source>
</reference>
<proteinExistence type="predicted"/>
<gene>
    <name evidence="1" type="ORF">E6C27_scaffold154G001180</name>
</gene>
<sequence length="168" mass="19893">MPLVTMINSKDFFLANLTCYSHLAKIVSNIKNKLIPKLVYMFRKRIFGYFLDVKLVFNRPLCHYILLREVEDEWDNISSFKILDQKVSFGLKDFDTITGLRARSRRPIQLDDDKALRLRHLYLGDQSNMNGLELDKDYPTLNFESDKDAMKMLLYYLIELPMNGTERR</sequence>
<dbReference type="AlphaFoldDB" id="A0A5A7V2P2"/>